<keyword evidence="4" id="KW-1185">Reference proteome</keyword>
<dbReference type="EMBL" id="JAODUP010000191">
    <property type="protein sequence ID" value="KAK2157462.1"/>
    <property type="molecule type" value="Genomic_DNA"/>
</dbReference>
<dbReference type="AlphaFoldDB" id="A0AAD9N557"/>
<keyword evidence="2" id="KW-0812">Transmembrane</keyword>
<proteinExistence type="inferred from homology"/>
<organism evidence="3 4">
    <name type="scientific">Paralvinella palmiformis</name>
    <dbReference type="NCBI Taxonomy" id="53620"/>
    <lineage>
        <taxon>Eukaryota</taxon>
        <taxon>Metazoa</taxon>
        <taxon>Spiralia</taxon>
        <taxon>Lophotrochozoa</taxon>
        <taxon>Annelida</taxon>
        <taxon>Polychaeta</taxon>
        <taxon>Sedentaria</taxon>
        <taxon>Canalipalpata</taxon>
        <taxon>Terebellida</taxon>
        <taxon>Terebelliformia</taxon>
        <taxon>Alvinellidae</taxon>
        <taxon>Paralvinella</taxon>
    </lineage>
</organism>
<sequence length="243" mass="27993">MPKLGRICLFVLDPRTLLTLCICFIMYVIKEWNLKTKPSSHLDNVASTVRYDFQITKTWDDKPVDHLPVNISLVSHSDVGVKVLLKAPFFNDPVAPSGTPGEPFSHLWDYEVAEVFFLNEQNHYLEVELCPHGQHLVLLLRGYKELIKDMLPLEFKTIRVGNLWQGEAIIPGVYFPKEITKMNAYAIHGSGDERTYEALYPTTNGKYKEPDFHRLEYFKAIDFVTLLPSNVGERYKSSLWELS</sequence>
<protein>
    <submittedName>
        <fullName evidence="3">Uncharacterized protein</fullName>
    </submittedName>
</protein>
<evidence type="ECO:0000313" key="3">
    <source>
        <dbReference type="EMBL" id="KAK2157462.1"/>
    </source>
</evidence>
<comment type="similarity">
    <text evidence="1">Belongs to the UPF0462 family.</text>
</comment>
<feature type="transmembrane region" description="Helical" evidence="2">
    <location>
        <begin position="7"/>
        <end position="29"/>
    </location>
</feature>
<dbReference type="PANTHER" id="PTHR31475:SF5">
    <property type="entry name" value="UPF0462 PROTEIN C4ORF33 HOMOLOG"/>
    <property type="match status" value="1"/>
</dbReference>
<gene>
    <name evidence="3" type="ORF">LSH36_191g04067</name>
</gene>
<accession>A0AAD9N557</accession>
<comment type="caution">
    <text evidence="3">The sequence shown here is derived from an EMBL/GenBank/DDBJ whole genome shotgun (WGS) entry which is preliminary data.</text>
</comment>
<evidence type="ECO:0000256" key="1">
    <source>
        <dbReference type="ARBA" id="ARBA00038085"/>
    </source>
</evidence>
<keyword evidence="2" id="KW-1133">Transmembrane helix</keyword>
<name>A0AAD9N557_9ANNE</name>
<evidence type="ECO:0000313" key="4">
    <source>
        <dbReference type="Proteomes" id="UP001208570"/>
    </source>
</evidence>
<dbReference type="Proteomes" id="UP001208570">
    <property type="component" value="Unassembled WGS sequence"/>
</dbReference>
<keyword evidence="2" id="KW-0472">Membrane</keyword>
<evidence type="ECO:0000256" key="2">
    <source>
        <dbReference type="SAM" id="Phobius"/>
    </source>
</evidence>
<reference evidence="3" key="1">
    <citation type="journal article" date="2023" name="Mol. Biol. Evol.">
        <title>Third-Generation Sequencing Reveals the Adaptive Role of the Epigenome in Three Deep-Sea Polychaetes.</title>
        <authorList>
            <person name="Perez M."/>
            <person name="Aroh O."/>
            <person name="Sun Y."/>
            <person name="Lan Y."/>
            <person name="Juniper S.K."/>
            <person name="Young C.R."/>
            <person name="Angers B."/>
            <person name="Qian P.Y."/>
        </authorList>
    </citation>
    <scope>NUCLEOTIDE SEQUENCE</scope>
    <source>
        <strain evidence="3">P08H-3</strain>
    </source>
</reference>
<dbReference type="Gene3D" id="2.60.40.1190">
    <property type="match status" value="1"/>
</dbReference>
<dbReference type="PANTHER" id="PTHR31475">
    <property type="entry name" value="UPF0462 PROTEIN"/>
    <property type="match status" value="1"/>
</dbReference>